<dbReference type="GO" id="GO:0016874">
    <property type="term" value="F:ligase activity"/>
    <property type="evidence" value="ECO:0007669"/>
    <property type="project" value="UniProtKB-KW"/>
</dbReference>
<dbReference type="AlphaFoldDB" id="A0A398CJD2"/>
<protein>
    <submittedName>
        <fullName evidence="2">Ligase</fullName>
    </submittedName>
</protein>
<gene>
    <name evidence="2" type="ORF">D3F03_00830</name>
</gene>
<evidence type="ECO:0000259" key="1">
    <source>
        <dbReference type="PROSITE" id="PS51733"/>
    </source>
</evidence>
<reference evidence="2 3" key="1">
    <citation type="submission" date="2018-09" db="EMBL/GenBank/DDBJ databases">
        <title>Draft genome of Simplicispira sp. NY-02.</title>
        <authorList>
            <person name="Im W.T."/>
        </authorList>
    </citation>
    <scope>NUCLEOTIDE SEQUENCE [LARGE SCALE GENOMIC DNA]</scope>
    <source>
        <strain evidence="2 3">NY-02</strain>
    </source>
</reference>
<dbReference type="Proteomes" id="UP000266302">
    <property type="component" value="Unassembled WGS sequence"/>
</dbReference>
<feature type="domain" description="BPL/LPL catalytic" evidence="1">
    <location>
        <begin position="23"/>
        <end position="235"/>
    </location>
</feature>
<dbReference type="OrthoDB" id="9178967at2"/>
<dbReference type="SUPFAM" id="SSF55681">
    <property type="entry name" value="Class II aaRS and biotin synthetases"/>
    <property type="match status" value="1"/>
</dbReference>
<dbReference type="InterPro" id="IPR050664">
    <property type="entry name" value="Octanoyltrans_LipM/LipL"/>
</dbReference>
<dbReference type="PANTHER" id="PTHR43679:SF2">
    <property type="entry name" value="OCTANOYL-[GCVH]:PROTEIN N-OCTANOYLTRANSFERASE"/>
    <property type="match status" value="1"/>
</dbReference>
<dbReference type="EMBL" id="QXJC01000001">
    <property type="protein sequence ID" value="RID99033.1"/>
    <property type="molecule type" value="Genomic_DNA"/>
</dbReference>
<dbReference type="InterPro" id="IPR045864">
    <property type="entry name" value="aa-tRNA-synth_II/BPL/LPL"/>
</dbReference>
<sequence length="241" mass="25558">MTMPTTHTVEQEQAWNSRQLEAPVTTPRFHVWTYATPTIVLGCSQRALHAEVAGRLPQGLALVQRPSGGGAVLTGPWLVGASVVLPVTHPWVSGGLVDSYRALGLLHVAVLEGLGIPACALPDTEVAQANAAMGATVDWACYGSLAPWELTDTRGRKLVGLAQRRQRNGILLVAGTLNTVPDWPLLCHALGHPEAAAEMRRRTVACEELAEPPCSAQTLAARLHQALAQALPNAEATPETC</sequence>
<name>A0A398CJD2_9BURK</name>
<evidence type="ECO:0000313" key="3">
    <source>
        <dbReference type="Proteomes" id="UP000266302"/>
    </source>
</evidence>
<dbReference type="Pfam" id="PF21948">
    <property type="entry name" value="LplA-B_cat"/>
    <property type="match status" value="1"/>
</dbReference>
<keyword evidence="3" id="KW-1185">Reference proteome</keyword>
<proteinExistence type="predicted"/>
<comment type="caution">
    <text evidence="2">The sequence shown here is derived from an EMBL/GenBank/DDBJ whole genome shotgun (WGS) entry which is preliminary data.</text>
</comment>
<dbReference type="PANTHER" id="PTHR43679">
    <property type="entry name" value="OCTANOYLTRANSFERASE LIPM-RELATED"/>
    <property type="match status" value="1"/>
</dbReference>
<dbReference type="PROSITE" id="PS51733">
    <property type="entry name" value="BPL_LPL_CATALYTIC"/>
    <property type="match status" value="1"/>
</dbReference>
<organism evidence="2 3">
    <name type="scientific">Simplicispira hankyongi</name>
    <dbReference type="NCBI Taxonomy" id="2315688"/>
    <lineage>
        <taxon>Bacteria</taxon>
        <taxon>Pseudomonadati</taxon>
        <taxon>Pseudomonadota</taxon>
        <taxon>Betaproteobacteria</taxon>
        <taxon>Burkholderiales</taxon>
        <taxon>Comamonadaceae</taxon>
        <taxon>Simplicispira</taxon>
    </lineage>
</organism>
<dbReference type="InterPro" id="IPR004143">
    <property type="entry name" value="BPL_LPL_catalytic"/>
</dbReference>
<dbReference type="Gene3D" id="3.30.930.10">
    <property type="entry name" value="Bira Bifunctional Protein, Domain 2"/>
    <property type="match status" value="1"/>
</dbReference>
<keyword evidence="2" id="KW-0436">Ligase</keyword>
<accession>A0A398CJD2</accession>
<evidence type="ECO:0000313" key="2">
    <source>
        <dbReference type="EMBL" id="RID99033.1"/>
    </source>
</evidence>